<keyword evidence="5" id="KW-0963">Cytoplasm</keyword>
<proteinExistence type="inferred from homology"/>
<dbReference type="PANTHER" id="PTHR21231">
    <property type="entry name" value="XPA-BINDING PROTEIN 1-RELATED"/>
    <property type="match status" value="1"/>
</dbReference>
<dbReference type="PANTHER" id="PTHR21231:SF8">
    <property type="entry name" value="GPN-LOOP GTPASE 1"/>
    <property type="match status" value="1"/>
</dbReference>
<dbReference type="Pfam" id="PF03029">
    <property type="entry name" value="ATP_bind_1"/>
    <property type="match status" value="1"/>
</dbReference>
<keyword evidence="3 5" id="KW-0378">Hydrolase</keyword>
<dbReference type="EMBL" id="JH604634">
    <property type="protein sequence ID" value="EHY66349.1"/>
    <property type="molecule type" value="Genomic_DNA"/>
</dbReference>
<dbReference type="Gene3D" id="3.40.50.300">
    <property type="entry name" value="P-loop containing nucleotide triphosphate hydrolases"/>
    <property type="match status" value="1"/>
</dbReference>
<accession>H8ZAI1</accession>
<keyword evidence="4 5" id="KW-0342">GTP-binding</keyword>
<dbReference type="InterPro" id="IPR027417">
    <property type="entry name" value="P-loop_NTPase"/>
</dbReference>
<evidence type="ECO:0000313" key="6">
    <source>
        <dbReference type="EMBL" id="EHY66349.1"/>
    </source>
</evidence>
<comment type="similarity">
    <text evidence="1 5">Belongs to the GPN-loop GTPase family.</text>
</comment>
<gene>
    <name evidence="6" type="ORF">NERG_01045</name>
</gene>
<protein>
    <recommendedName>
        <fullName evidence="5">GPN-loop GTPase</fullName>
        <ecNumber evidence="5">3.6.5.-</ecNumber>
    </recommendedName>
</protein>
<dbReference type="GO" id="GO:0005525">
    <property type="term" value="F:GTP binding"/>
    <property type="evidence" value="ECO:0007669"/>
    <property type="project" value="UniProtKB-KW"/>
</dbReference>
<evidence type="ECO:0000256" key="5">
    <source>
        <dbReference type="RuleBase" id="RU365059"/>
    </source>
</evidence>
<evidence type="ECO:0000256" key="4">
    <source>
        <dbReference type="ARBA" id="ARBA00023134"/>
    </source>
</evidence>
<name>H8ZAI1_NEMA1</name>
<dbReference type="GO" id="GO:0003924">
    <property type="term" value="F:GTPase activity"/>
    <property type="evidence" value="ECO:0007669"/>
    <property type="project" value="TreeGrafter"/>
</dbReference>
<keyword evidence="2 5" id="KW-0547">Nucleotide-binding</keyword>
<evidence type="ECO:0000256" key="1">
    <source>
        <dbReference type="ARBA" id="ARBA00005290"/>
    </source>
</evidence>
<reference evidence="6" key="1">
    <citation type="submission" date="2011-03" db="EMBL/GenBank/DDBJ databases">
        <title>The Genome Sequence of Nematocida sp1 strain ERTm2.</title>
        <authorList>
            <consortium name="The Broad Institute Genome Sequencing Platform"/>
            <consortium name="The Broad Institute Genome Sequencing Center for Infectious Disease"/>
            <person name="Cuomo C."/>
            <person name="Troemel E."/>
            <person name="Young S.K."/>
            <person name="Zeng Q."/>
            <person name="Gargeya S."/>
            <person name="Fitzgerald M."/>
            <person name="Haas B."/>
            <person name="Abouelleil A."/>
            <person name="Alvarado L."/>
            <person name="Arachchi H.M."/>
            <person name="Berlin A."/>
            <person name="Brown A."/>
            <person name="Chapman S.B."/>
            <person name="Chen Z."/>
            <person name="Dunbar C."/>
            <person name="Freedman E."/>
            <person name="Gearin G."/>
            <person name="Gellesch M."/>
            <person name="Goldberg J."/>
            <person name="Griggs A."/>
            <person name="Gujja S."/>
            <person name="Heilman E.R."/>
            <person name="Heiman D."/>
            <person name="Howarth C."/>
            <person name="Larson L."/>
            <person name="Lui A."/>
            <person name="MacDonald P.J.P."/>
            <person name="Mehta T."/>
            <person name="Montmayeur A."/>
            <person name="Murphy C."/>
            <person name="Neiman D."/>
            <person name="Pearson M."/>
            <person name="Priest M."/>
            <person name="Roberts A."/>
            <person name="Saif S."/>
            <person name="Shea T."/>
            <person name="Shenoy N."/>
            <person name="Sisk P."/>
            <person name="Stolte C."/>
            <person name="Sykes S."/>
            <person name="White J."/>
            <person name="Yandava C."/>
            <person name="Wortman J."/>
            <person name="Nusbaum C."/>
            <person name="Birren B."/>
        </authorList>
    </citation>
    <scope>NUCLEOTIDE SEQUENCE</scope>
    <source>
        <strain evidence="6">ERTm2</strain>
    </source>
</reference>
<organism evidence="6">
    <name type="scientific">Nematocida ausubeli (strain ATCC PRA-371 / ERTm2)</name>
    <name type="common">Nematode killer fungus</name>
    <dbReference type="NCBI Taxonomy" id="1913371"/>
    <lineage>
        <taxon>Eukaryota</taxon>
        <taxon>Fungi</taxon>
        <taxon>Fungi incertae sedis</taxon>
        <taxon>Microsporidia</taxon>
        <taxon>Nematocida</taxon>
    </lineage>
</organism>
<dbReference type="SUPFAM" id="SSF52540">
    <property type="entry name" value="P-loop containing nucleoside triphosphate hydrolases"/>
    <property type="match status" value="1"/>
</dbReference>
<dbReference type="EC" id="3.6.5.-" evidence="5"/>
<dbReference type="STRING" id="944018.H8ZAI1"/>
<dbReference type="Proteomes" id="UP000005622">
    <property type="component" value="Unassembled WGS sequence"/>
</dbReference>
<sequence>MHIFVPSSPRIKSSGYITRIKFLTMANTVLIVLGMAGSGKSTFCHRLHSWLSGSNPKINSKTGLNDKVCGINLDPAVNEVKMPVHYDIRNTIDIDELMQKKQLGPNGAILTALNLFAAHIDVLISQIEELQPEYTIIDTPGQIEMFTTSVSGQIITQCLSGTKGVQVKMVYVVDGEKAQHPQCFISNMLFATSIHYRFKEQLLVAVNKSDIEGAEKIKKWAGDFESFSEPFLKKEQTRP</sequence>
<evidence type="ECO:0000256" key="3">
    <source>
        <dbReference type="ARBA" id="ARBA00022801"/>
    </source>
</evidence>
<comment type="function">
    <text evidence="5">Small GTPase required for proper nuclear import of RNA polymerase II (RNAPII). May act at an RNAP assembly step prior to nuclear import.</text>
</comment>
<dbReference type="HOGENOM" id="CLU_037460_3_1_1"/>
<comment type="subcellular location">
    <subcellularLocation>
        <location evidence="5">Cytoplasm</location>
    </subcellularLocation>
    <subcellularLocation>
        <location evidence="5">Nucleus</location>
    </subcellularLocation>
</comment>
<dbReference type="InterPro" id="IPR004130">
    <property type="entry name" value="Gpn"/>
</dbReference>
<dbReference type="GO" id="GO:0005634">
    <property type="term" value="C:nucleus"/>
    <property type="evidence" value="ECO:0007669"/>
    <property type="project" value="UniProtKB-SubCell"/>
</dbReference>
<evidence type="ECO:0000256" key="2">
    <source>
        <dbReference type="ARBA" id="ARBA00022741"/>
    </source>
</evidence>
<dbReference type="GO" id="GO:0005737">
    <property type="term" value="C:cytoplasm"/>
    <property type="evidence" value="ECO:0007669"/>
    <property type="project" value="UniProtKB-SubCell"/>
</dbReference>
<comment type="subunit">
    <text evidence="5">Binds to RNA polymerase II.</text>
</comment>
<dbReference type="AlphaFoldDB" id="H8ZAI1"/>